<dbReference type="OMA" id="NEREGWG"/>
<feature type="compositionally biased region" description="Polar residues" evidence="1">
    <location>
        <begin position="520"/>
        <end position="533"/>
    </location>
</feature>
<feature type="compositionally biased region" description="Basic and acidic residues" evidence="1">
    <location>
        <begin position="360"/>
        <end position="369"/>
    </location>
</feature>
<dbReference type="GO" id="GO:0030154">
    <property type="term" value="P:cell differentiation"/>
    <property type="evidence" value="ECO:0007669"/>
    <property type="project" value="TreeGrafter"/>
</dbReference>
<feature type="compositionally biased region" description="Low complexity" evidence="1">
    <location>
        <begin position="467"/>
        <end position="478"/>
    </location>
</feature>
<sequence>LQENVFIESSRPKYLENLHSEALEGLKMMQQEESNNGVDCRDNSTVTVHTDGEGGGFITDSTIGDTTSVVSVQSSVSTRSSRSGLTRQAESTFRPLNSGKKSEKGKTRKRHRKTIGGIPQHVQMELGLDRGGWAVSPRLEEEVEVYNGETDDSSAPDGPLRTAESPQDVDGSSRQKKDQIKQSPAAHADDMALLHSLVSDSSGGQRPQSLAVPWMTTANSLQKPPSTVMSMSPQAAYMSKIIPNAVLPPSIDVVEISRGRSRNSVKTVSHGSLLLSSPAASRSSSRASSSRTFTATPQNLSDNSGWSNSDSTETLVSGSSTVSSSTTPRQQGSQDGDRKAVLASSSSRAPHTSNGLIAINRDEVKKEGPFGRSLSVMKPKKAPPPPSRSYSLHNKMKRRSRDLAGIGSGESPRRIISTEENQTDKKPSPLSSSIMDSPGYNADTSSLEDSTGSAKRKPESLQGKVVSPSSGYSSQDGSSKPKHGSSTRHKRGILAKLQRLFPGSTSALPVTPAHTLPELSESTKSEISVDTSSVSPSVRALIELFNIPPPPKIHAPPPPPPEVWAHSKRSFELLLGPPAPDNICAIIKKNPKEASPSPPKNVTPPPISVQKVIPPPPPPKAAPPPPPPPKAATPPPPKAVTPPPPPKAVTPPPPPKAVTPPPPPKAVTPPPPPKAVTPPPEEDLPNIKQESSPASTEEQSPQGPPTTVVQQESPPAAPPSLLQTAELQSLSSSSEAPQVQKEPDTEVIMRNKTPGSTSSTEAPQKPIRKSLIINSPSPASPPALNLQEAIRLRTAARSLGGPSSRLNLHSPTSPPDLCKSPSSTASFIFAKSSKKVVLETKPVAATQKNQDVSSPTKVDGETELSAKGAKVPPPVARKP</sequence>
<dbReference type="PANTHER" id="PTHR23039">
    <property type="entry name" value="NANCE-HORAN SYNDROME PROTEIN"/>
    <property type="match status" value="1"/>
</dbReference>
<feature type="compositionally biased region" description="Low complexity" evidence="1">
    <location>
        <begin position="276"/>
        <end position="291"/>
    </location>
</feature>
<reference evidence="2" key="2">
    <citation type="submission" date="2025-08" db="UniProtKB">
        <authorList>
            <consortium name="Ensembl"/>
        </authorList>
    </citation>
    <scope>IDENTIFICATION</scope>
</reference>
<feature type="region of interest" description="Disordered" evidence="1">
    <location>
        <begin position="146"/>
        <end position="187"/>
    </location>
</feature>
<feature type="compositionally biased region" description="Low complexity" evidence="1">
    <location>
        <begin position="74"/>
        <end position="83"/>
    </location>
</feature>
<name>H3DJC2_TETNG</name>
<dbReference type="GeneTree" id="ENSGT00940000170349"/>
<feature type="compositionally biased region" description="Low complexity" evidence="1">
    <location>
        <begin position="311"/>
        <end position="327"/>
    </location>
</feature>
<feature type="compositionally biased region" description="Low complexity" evidence="1">
    <location>
        <begin position="770"/>
        <end position="785"/>
    </location>
</feature>
<feature type="compositionally biased region" description="Basic and acidic residues" evidence="1">
    <location>
        <begin position="171"/>
        <end position="180"/>
    </location>
</feature>
<reference evidence="3" key="1">
    <citation type="journal article" date="2004" name="Nature">
        <title>Genome duplication in the teleost fish Tetraodon nigroviridis reveals the early vertebrate proto-karyotype.</title>
        <authorList>
            <person name="Jaillon O."/>
            <person name="Aury J.-M."/>
            <person name="Brunet F."/>
            <person name="Petit J.-L."/>
            <person name="Stange-Thomann N."/>
            <person name="Mauceli E."/>
            <person name="Bouneau L."/>
            <person name="Fischer C."/>
            <person name="Ozouf-Costaz C."/>
            <person name="Bernot A."/>
            <person name="Nicaud S."/>
            <person name="Jaffe D."/>
            <person name="Fisher S."/>
            <person name="Lutfalla G."/>
            <person name="Dossat C."/>
            <person name="Segurens B."/>
            <person name="Dasilva C."/>
            <person name="Salanoubat M."/>
            <person name="Levy M."/>
            <person name="Boudet N."/>
            <person name="Castellano S."/>
            <person name="Anthouard V."/>
            <person name="Jubin C."/>
            <person name="Castelli V."/>
            <person name="Katinka M."/>
            <person name="Vacherie B."/>
            <person name="Biemont C."/>
            <person name="Skalli Z."/>
            <person name="Cattolico L."/>
            <person name="Poulain J."/>
            <person name="De Berardinis V."/>
            <person name="Cruaud C."/>
            <person name="Duprat S."/>
            <person name="Brottier P."/>
            <person name="Coutanceau J.-P."/>
            <person name="Gouzy J."/>
            <person name="Parra G."/>
            <person name="Lardier G."/>
            <person name="Chapple C."/>
            <person name="McKernan K.J."/>
            <person name="McEwan P."/>
            <person name="Bosak S."/>
            <person name="Kellis M."/>
            <person name="Volff J.-N."/>
            <person name="Guigo R."/>
            <person name="Zody M.C."/>
            <person name="Mesirov J."/>
            <person name="Lindblad-Toh K."/>
            <person name="Birren B."/>
            <person name="Nusbaum C."/>
            <person name="Kahn D."/>
            <person name="Robinson-Rechavi M."/>
            <person name="Laudet V."/>
            <person name="Schachter V."/>
            <person name="Quetier F."/>
            <person name="Saurin W."/>
            <person name="Scarpelli C."/>
            <person name="Wincker P."/>
            <person name="Lander E.S."/>
            <person name="Weissenbach J."/>
            <person name="Roest Crollius H."/>
        </authorList>
    </citation>
    <scope>NUCLEOTIDE SEQUENCE [LARGE SCALE GENOMIC DNA]</scope>
</reference>
<feature type="compositionally biased region" description="Basic and acidic residues" evidence="1">
    <location>
        <begin position="411"/>
        <end position="427"/>
    </location>
</feature>
<feature type="compositionally biased region" description="Low complexity" evidence="1">
    <location>
        <begin position="720"/>
        <end position="736"/>
    </location>
</feature>
<feature type="region of interest" description="Disordered" evidence="1">
    <location>
        <begin position="74"/>
        <end position="123"/>
    </location>
</feature>
<evidence type="ECO:0000256" key="1">
    <source>
        <dbReference type="SAM" id="MobiDB-lite"/>
    </source>
</evidence>
<feature type="compositionally biased region" description="Polar residues" evidence="1">
    <location>
        <begin position="343"/>
        <end position="355"/>
    </location>
</feature>
<feature type="compositionally biased region" description="Polar residues" evidence="1">
    <location>
        <begin position="753"/>
        <end position="762"/>
    </location>
</feature>
<dbReference type="Ensembl" id="ENSTNIT00000020851.1">
    <property type="protein sequence ID" value="ENSTNIP00000020618.1"/>
    <property type="gene ID" value="ENSTNIG00000017474.1"/>
</dbReference>
<proteinExistence type="predicted"/>
<evidence type="ECO:0000313" key="3">
    <source>
        <dbReference type="Proteomes" id="UP000007303"/>
    </source>
</evidence>
<feature type="compositionally biased region" description="Pro residues" evidence="1">
    <location>
        <begin position="596"/>
        <end position="679"/>
    </location>
</feature>
<dbReference type="PRINTS" id="PR01217">
    <property type="entry name" value="PRICHEXTENSN"/>
</dbReference>
<accession>H3DJC2</accession>
<dbReference type="HOGENOM" id="CLU_004158_0_0_1"/>
<organism evidence="2 3">
    <name type="scientific">Tetraodon nigroviridis</name>
    <name type="common">Spotted green pufferfish</name>
    <name type="synonym">Chelonodon nigroviridis</name>
    <dbReference type="NCBI Taxonomy" id="99883"/>
    <lineage>
        <taxon>Eukaryota</taxon>
        <taxon>Metazoa</taxon>
        <taxon>Chordata</taxon>
        <taxon>Craniata</taxon>
        <taxon>Vertebrata</taxon>
        <taxon>Euteleostomi</taxon>
        <taxon>Actinopterygii</taxon>
        <taxon>Neopterygii</taxon>
        <taxon>Teleostei</taxon>
        <taxon>Neoteleostei</taxon>
        <taxon>Acanthomorphata</taxon>
        <taxon>Eupercaria</taxon>
        <taxon>Tetraodontiformes</taxon>
        <taxon>Tetradontoidea</taxon>
        <taxon>Tetraodontidae</taxon>
        <taxon>Tetraodon</taxon>
    </lineage>
</organism>
<dbReference type="Proteomes" id="UP000007303">
    <property type="component" value="Unassembled WGS sequence"/>
</dbReference>
<feature type="region of interest" description="Disordered" evidence="1">
    <location>
        <begin position="573"/>
        <end position="823"/>
    </location>
</feature>
<feature type="compositionally biased region" description="Polar residues" evidence="1">
    <location>
        <begin position="846"/>
        <end position="856"/>
    </location>
</feature>
<evidence type="ECO:0008006" key="4">
    <source>
        <dbReference type="Google" id="ProtNLM"/>
    </source>
</evidence>
<dbReference type="InParanoid" id="H3DJC2"/>
<feature type="compositionally biased region" description="Basic residues" evidence="1">
    <location>
        <begin position="480"/>
        <end position="493"/>
    </location>
</feature>
<dbReference type="AlphaFoldDB" id="H3DJC2"/>
<feature type="compositionally biased region" description="Polar residues" evidence="1">
    <location>
        <begin position="688"/>
        <end position="713"/>
    </location>
</feature>
<feature type="compositionally biased region" description="Polar residues" evidence="1">
    <location>
        <begin position="292"/>
        <end position="310"/>
    </location>
</feature>
<evidence type="ECO:0000313" key="2">
    <source>
        <dbReference type="Ensembl" id="ENSTNIP00000020618.1"/>
    </source>
</evidence>
<feature type="region of interest" description="Disordered" evidence="1">
    <location>
        <begin position="276"/>
        <end position="533"/>
    </location>
</feature>
<protein>
    <recommendedName>
        <fullName evidence="4">KIAA1522</fullName>
    </recommendedName>
</protein>
<feature type="region of interest" description="Disordered" evidence="1">
    <location>
        <begin position="841"/>
        <end position="879"/>
    </location>
</feature>
<keyword evidence="3" id="KW-1185">Reference proteome</keyword>
<feature type="compositionally biased region" description="Polar residues" evidence="1">
    <location>
        <begin position="84"/>
        <end position="95"/>
    </location>
</feature>
<dbReference type="PANTHER" id="PTHR23039:SF6">
    <property type="entry name" value="SIMILAR TO MKIAA1522 PROTEIN"/>
    <property type="match status" value="1"/>
</dbReference>
<feature type="compositionally biased region" description="Polar residues" evidence="1">
    <location>
        <begin position="442"/>
        <end position="453"/>
    </location>
</feature>
<reference evidence="2" key="3">
    <citation type="submission" date="2025-09" db="UniProtKB">
        <authorList>
            <consortium name="Ensembl"/>
        </authorList>
    </citation>
    <scope>IDENTIFICATION</scope>
</reference>